<evidence type="ECO:0000259" key="3">
    <source>
        <dbReference type="Pfam" id="PF17479"/>
    </source>
</evidence>
<name>A0ABV2KUG2_9BACI</name>
<feature type="domain" description="DUF3048" evidence="2">
    <location>
        <begin position="70"/>
        <end position="212"/>
    </location>
</feature>
<dbReference type="RefSeq" id="WP_354219798.1">
    <property type="nucleotide sequence ID" value="NZ_JBEPMX010000005.1"/>
</dbReference>
<dbReference type="Pfam" id="PF11258">
    <property type="entry name" value="DUF3048"/>
    <property type="match status" value="1"/>
</dbReference>
<dbReference type="InterPro" id="IPR021416">
    <property type="entry name" value="DUF3048_N"/>
</dbReference>
<dbReference type="PROSITE" id="PS51257">
    <property type="entry name" value="PROKAR_LIPOPROTEIN"/>
    <property type="match status" value="1"/>
</dbReference>
<evidence type="ECO:0000313" key="4">
    <source>
        <dbReference type="EMBL" id="MET3683209.1"/>
    </source>
</evidence>
<dbReference type="InterPro" id="IPR023158">
    <property type="entry name" value="YerB-like_sf"/>
</dbReference>
<dbReference type="Gene3D" id="3.50.90.10">
    <property type="entry name" value="YerB-like"/>
    <property type="match status" value="1"/>
</dbReference>
<evidence type="ECO:0000259" key="2">
    <source>
        <dbReference type="Pfam" id="PF11258"/>
    </source>
</evidence>
<keyword evidence="4" id="KW-0449">Lipoprotein</keyword>
<keyword evidence="5" id="KW-1185">Reference proteome</keyword>
<protein>
    <submittedName>
        <fullName evidence="4">Major membrane immunogen (Membrane-anchored lipoprotein)</fullName>
    </submittedName>
</protein>
<accession>A0ABV2KUG2</accession>
<dbReference type="EMBL" id="JBEPMX010000005">
    <property type="protein sequence ID" value="MET3683209.1"/>
    <property type="molecule type" value="Genomic_DNA"/>
</dbReference>
<dbReference type="InterPro" id="IPR035328">
    <property type="entry name" value="DUF3048_C"/>
</dbReference>
<reference evidence="4 5" key="1">
    <citation type="submission" date="2024-06" db="EMBL/GenBank/DDBJ databases">
        <title>Genomic Encyclopedia of Type Strains, Phase IV (KMG-IV): sequencing the most valuable type-strain genomes for metagenomic binning, comparative biology and taxonomic classification.</title>
        <authorList>
            <person name="Goeker M."/>
        </authorList>
    </citation>
    <scope>NUCLEOTIDE SEQUENCE [LARGE SCALE GENOMIC DNA]</scope>
    <source>
        <strain evidence="4 5">DSM 23520</strain>
    </source>
</reference>
<evidence type="ECO:0000313" key="5">
    <source>
        <dbReference type="Proteomes" id="UP001549167"/>
    </source>
</evidence>
<evidence type="ECO:0000256" key="1">
    <source>
        <dbReference type="SAM" id="MobiDB-lite"/>
    </source>
</evidence>
<dbReference type="Proteomes" id="UP001549167">
    <property type="component" value="Unassembled WGS sequence"/>
</dbReference>
<dbReference type="Pfam" id="PF17479">
    <property type="entry name" value="DUF3048_C"/>
    <property type="match status" value="1"/>
</dbReference>
<comment type="caution">
    <text evidence="4">The sequence shown here is derived from an EMBL/GenBank/DDBJ whole genome shotgun (WGS) entry which is preliminary data.</text>
</comment>
<dbReference type="SUPFAM" id="SSF159774">
    <property type="entry name" value="YerB-like"/>
    <property type="match status" value="1"/>
</dbReference>
<feature type="region of interest" description="Disordered" evidence="1">
    <location>
        <begin position="22"/>
        <end position="63"/>
    </location>
</feature>
<proteinExistence type="predicted"/>
<sequence length="364" mass="40920">MKKSIWLWGIVLAVLLVACSDGENESEQTQPEEESTEEETTDDEQQNDDNEQNQDEEEQEPEEPAFTYPLTGEEADEQLDRRAFAVMINNHPKARPQTGLTEADIVYEFLAEGYITRLVALYHSEIPERVGPVRSARSYYIDTANAHDAIYVYHGAAQFIENDIQAGWIDNLNGAFHDNDGVLFERSSDRRAPHNSYVFLDNAHNVAQDKGIDVEQSHDELNFRSVNNDEPIEGETAESAKIVYSSNREVSYKYSAEHDGYLRYNDGEQTMEKGSGDPVVLQNVLIYETGHQVIDDVGRREIDIQSGGQGYALQGGKLKEIQWEAVNDVMTPMVDGEPLSLIPGQTWVNVVPESPGLIEAVTYE</sequence>
<organism evidence="4 5">
    <name type="scientific">Alkalibacillus flavidus</name>
    <dbReference type="NCBI Taxonomy" id="546021"/>
    <lineage>
        <taxon>Bacteria</taxon>
        <taxon>Bacillati</taxon>
        <taxon>Bacillota</taxon>
        <taxon>Bacilli</taxon>
        <taxon>Bacillales</taxon>
        <taxon>Bacillaceae</taxon>
        <taxon>Alkalibacillus</taxon>
    </lineage>
</organism>
<gene>
    <name evidence="4" type="ORF">ABID56_001300</name>
</gene>
<feature type="domain" description="DUF3048" evidence="3">
    <location>
        <begin position="241"/>
        <end position="348"/>
    </location>
</feature>